<evidence type="ECO:0000313" key="3">
    <source>
        <dbReference type="Proteomes" id="UP000285961"/>
    </source>
</evidence>
<keyword evidence="1" id="KW-0472">Membrane</keyword>
<feature type="transmembrane region" description="Helical" evidence="1">
    <location>
        <begin position="150"/>
        <end position="170"/>
    </location>
</feature>
<feature type="transmembrane region" description="Helical" evidence="1">
    <location>
        <begin position="98"/>
        <end position="118"/>
    </location>
</feature>
<name>A0A419EQW1_9BACT</name>
<dbReference type="Proteomes" id="UP000285961">
    <property type="component" value="Unassembled WGS sequence"/>
</dbReference>
<dbReference type="PROSITE" id="PS51257">
    <property type="entry name" value="PROKAR_LIPOPROTEIN"/>
    <property type="match status" value="1"/>
</dbReference>
<comment type="caution">
    <text evidence="2">The sequence shown here is derived from an EMBL/GenBank/DDBJ whole genome shotgun (WGS) entry which is preliminary data.</text>
</comment>
<keyword evidence="1" id="KW-0812">Transmembrane</keyword>
<gene>
    <name evidence="2" type="ORF">C4532_17325</name>
</gene>
<evidence type="ECO:0000313" key="2">
    <source>
        <dbReference type="EMBL" id="RJP65654.1"/>
    </source>
</evidence>
<dbReference type="PANTHER" id="PTHR38454">
    <property type="entry name" value="INTEGRAL MEMBRANE PROTEIN-RELATED"/>
    <property type="match status" value="1"/>
</dbReference>
<reference evidence="2 3" key="1">
    <citation type="journal article" date="2017" name="ISME J.">
        <title>Energy and carbon metabolisms in a deep terrestrial subsurface fluid microbial community.</title>
        <authorList>
            <person name="Momper L."/>
            <person name="Jungbluth S.P."/>
            <person name="Lee M.D."/>
            <person name="Amend J.P."/>
        </authorList>
    </citation>
    <scope>NUCLEOTIDE SEQUENCE [LARGE SCALE GENOMIC DNA]</scope>
    <source>
        <strain evidence="2">SURF_17</strain>
    </source>
</reference>
<dbReference type="PANTHER" id="PTHR38454:SF1">
    <property type="entry name" value="INTEGRAL MEMBRANE PROTEIN"/>
    <property type="match status" value="1"/>
</dbReference>
<feature type="transmembrane region" description="Helical" evidence="1">
    <location>
        <begin position="321"/>
        <end position="337"/>
    </location>
</feature>
<evidence type="ECO:0000256" key="1">
    <source>
        <dbReference type="SAM" id="Phobius"/>
    </source>
</evidence>
<feature type="transmembrane region" description="Helical" evidence="1">
    <location>
        <begin position="342"/>
        <end position="361"/>
    </location>
</feature>
<dbReference type="AlphaFoldDB" id="A0A419EQW1"/>
<feature type="transmembrane region" description="Helical" evidence="1">
    <location>
        <begin position="381"/>
        <end position="401"/>
    </location>
</feature>
<feature type="transmembrane region" description="Helical" evidence="1">
    <location>
        <begin position="476"/>
        <end position="500"/>
    </location>
</feature>
<feature type="transmembrane region" description="Helical" evidence="1">
    <location>
        <begin position="445"/>
        <end position="464"/>
    </location>
</feature>
<organism evidence="2 3">
    <name type="scientific">Candidatus Abyssobacteria bacterium SURF_17</name>
    <dbReference type="NCBI Taxonomy" id="2093361"/>
    <lineage>
        <taxon>Bacteria</taxon>
        <taxon>Pseudomonadati</taxon>
        <taxon>Candidatus Hydrogenedentota</taxon>
        <taxon>Candidatus Abyssobacteria</taxon>
    </lineage>
</organism>
<proteinExistence type="predicted"/>
<feature type="transmembrane region" description="Helical" evidence="1">
    <location>
        <begin position="199"/>
        <end position="218"/>
    </location>
</feature>
<evidence type="ECO:0008006" key="4">
    <source>
        <dbReference type="Google" id="ProtNLM"/>
    </source>
</evidence>
<dbReference type="EMBL" id="QZKI01000124">
    <property type="protein sequence ID" value="RJP65654.1"/>
    <property type="molecule type" value="Genomic_DNA"/>
</dbReference>
<accession>A0A419EQW1</accession>
<dbReference type="InterPro" id="IPR018580">
    <property type="entry name" value="Uncharacterised_YfhO"/>
</dbReference>
<feature type="transmembrane region" description="Helical" evidence="1">
    <location>
        <begin position="749"/>
        <end position="771"/>
    </location>
</feature>
<feature type="transmembrane region" description="Helical" evidence="1">
    <location>
        <begin position="238"/>
        <end position="260"/>
    </location>
</feature>
<sequence length="786" mass="87737">MTRIDKTTRFHPAPSAVSAGCVFLFAVTSAFVFRGVFGPDNTVLGLDASLWVPKFVQAWTEWIVVPRWFPHFLAGIPQQFQFLSHALPFMLMLPPHRFHGFEFMLDTFLAGAFMFAFLRDQRIGHFGSIVGGLSYQLSNGLLTAARQGALWKFDTACWVPLFLLFFVRILDDRPRRLRNSLFAGAALGLQFLGGEIQLAYYVCLLAFAYFMMHSLGRIWDSRHMGFAPESLRAIWSRLFRAALCVVVASAFAAEVLFSYVSFAQRQENVGVETDEDNWRFATEFSFSPRKTLSLALTGDISGAIEEPSLAGQQMTRLTDDYLGIVTLLFACIALLTGHKRAYFFACAAIIALMISFGKHFTPPYRLIYMLPAMKGLRNPHKWLFIMSVCIPILAGMGADYWKNAVNSHSRGIISVILIFSGMMIGCAFFSATVGEPLPGGTIGAIYRPLGSLIIASAACIVWRVMKRNGPGNAGIILPILVTAVLAGDLIANASKFILYYNYRDRYVNDGVAEWLRAQEEPSRVKVWSESPYVRQVATEVLPYYGIDVVDAIMSRRPQRYSEVFRKVREGGLPLGKFFQLFNVKYVLSATSIPNMEIPLSLVAAFEADSGRPSGRECFIYKFGDFLPRVYAVNKFMVADSEDIVRLLGAPDIDLREVVLLEQPPGPSFEVGEVRASCTVKNFSRSPHRVTMEVEIDRAAILVLQDFMDERWHAYVDGHEVEVLRANYLMRSIVVSAGVHEIEFAYKPPLWALALTLAGWVGLVVLVGAEGISSLLRQSMKKSANAI</sequence>
<feature type="transmembrane region" description="Helical" evidence="1">
    <location>
        <begin position="413"/>
        <end position="433"/>
    </location>
</feature>
<feature type="transmembrane region" description="Helical" evidence="1">
    <location>
        <begin position="12"/>
        <end position="33"/>
    </location>
</feature>
<keyword evidence="1" id="KW-1133">Transmembrane helix</keyword>
<protein>
    <recommendedName>
        <fullName evidence="4">YfhO family protein</fullName>
    </recommendedName>
</protein>